<dbReference type="OrthoDB" id="4279at2"/>
<dbReference type="STRING" id="457570.Nther_1313"/>
<dbReference type="GO" id="GO:0017061">
    <property type="term" value="F:S-methyl-5-thioadenosine phosphorylase activity"/>
    <property type="evidence" value="ECO:0007669"/>
    <property type="project" value="UniProtKB-EC"/>
</dbReference>
<evidence type="ECO:0000256" key="5">
    <source>
        <dbReference type="ARBA" id="ARBA00022723"/>
    </source>
</evidence>
<keyword evidence="4" id="KW-0808">Transferase</keyword>
<evidence type="ECO:0000256" key="10">
    <source>
        <dbReference type="ARBA" id="ARBA00049893"/>
    </source>
</evidence>
<dbReference type="RefSeq" id="WP_012447771.1">
    <property type="nucleotide sequence ID" value="NC_010718.1"/>
</dbReference>
<dbReference type="GO" id="GO:0005507">
    <property type="term" value="F:copper ion binding"/>
    <property type="evidence" value="ECO:0007669"/>
    <property type="project" value="TreeGrafter"/>
</dbReference>
<keyword evidence="7" id="KW-0862">Zinc</keyword>
<dbReference type="Gene3D" id="3.60.140.10">
    <property type="entry name" value="CNF1/YfiH-like putative cysteine hydrolases"/>
    <property type="match status" value="1"/>
</dbReference>
<keyword evidence="5" id="KW-0479">Metal-binding</keyword>
<keyword evidence="6" id="KW-0378">Hydrolase</keyword>
<evidence type="ECO:0000256" key="2">
    <source>
        <dbReference type="ARBA" id="ARBA00003215"/>
    </source>
</evidence>
<sequence>MFNRKLQFVEGSNGVIYITSDFFDTEQVMIGFSTRYGGVSKPPFNSLNLGFSVPDNPANVVENRIRFVKALGANPYHAVIGNQIHSNQVTVVKEPGSIDMITNPDSGIANTDGLITDSSNIMLLGSFADCVPLYFYEPDRSLIGIVHAGWRGTWQGIAIQAVEKIKQEGGSVSRLKVIIGPSIGPCCYQVGKELYEQWGKGEDREQVFKNKQGYWFLDLWRANKLLLKRAGVPSENILSGELCTMCNHDLLFSHRKGGKYTGRMMGLISLK</sequence>
<keyword evidence="13" id="KW-1185">Reference proteome</keyword>
<comment type="catalytic activity">
    <reaction evidence="10">
        <text>S-methyl-5'-thioadenosine + phosphate = 5-(methylsulfanyl)-alpha-D-ribose 1-phosphate + adenine</text>
        <dbReference type="Rhea" id="RHEA:11852"/>
        <dbReference type="ChEBI" id="CHEBI:16708"/>
        <dbReference type="ChEBI" id="CHEBI:17509"/>
        <dbReference type="ChEBI" id="CHEBI:43474"/>
        <dbReference type="ChEBI" id="CHEBI:58533"/>
        <dbReference type="EC" id="2.4.2.28"/>
    </reaction>
    <physiologicalReaction direction="left-to-right" evidence="10">
        <dbReference type="Rhea" id="RHEA:11853"/>
    </physiologicalReaction>
</comment>
<evidence type="ECO:0000313" key="13">
    <source>
        <dbReference type="Proteomes" id="UP000001683"/>
    </source>
</evidence>
<dbReference type="HOGENOM" id="CLU_065784_0_0_9"/>
<protein>
    <recommendedName>
        <fullName evidence="11">Purine nucleoside phosphorylase</fullName>
    </recommendedName>
</protein>
<proteinExistence type="inferred from homology"/>
<evidence type="ECO:0000313" key="12">
    <source>
        <dbReference type="EMBL" id="ACB84896.1"/>
    </source>
</evidence>
<name>B2A2I1_NATTJ</name>
<comment type="catalytic activity">
    <reaction evidence="9">
        <text>adenosine + phosphate = alpha-D-ribose 1-phosphate + adenine</text>
        <dbReference type="Rhea" id="RHEA:27642"/>
        <dbReference type="ChEBI" id="CHEBI:16335"/>
        <dbReference type="ChEBI" id="CHEBI:16708"/>
        <dbReference type="ChEBI" id="CHEBI:43474"/>
        <dbReference type="ChEBI" id="CHEBI:57720"/>
        <dbReference type="EC" id="2.4.2.1"/>
    </reaction>
    <physiologicalReaction direction="left-to-right" evidence="9">
        <dbReference type="Rhea" id="RHEA:27643"/>
    </physiologicalReaction>
</comment>
<dbReference type="AlphaFoldDB" id="B2A2I1"/>
<dbReference type="InterPro" id="IPR003730">
    <property type="entry name" value="Cu_polyphenol_OxRdtase"/>
</dbReference>
<evidence type="ECO:0000256" key="1">
    <source>
        <dbReference type="ARBA" id="ARBA00000553"/>
    </source>
</evidence>
<dbReference type="SUPFAM" id="SSF64438">
    <property type="entry name" value="CNF1/YfiH-like putative cysteine hydrolases"/>
    <property type="match status" value="1"/>
</dbReference>
<dbReference type="FunCoup" id="B2A2I1">
    <property type="interactions" value="196"/>
</dbReference>
<accession>B2A2I1</accession>
<evidence type="ECO:0000256" key="11">
    <source>
        <dbReference type="RuleBase" id="RU361274"/>
    </source>
</evidence>
<dbReference type="Proteomes" id="UP000001683">
    <property type="component" value="Chromosome"/>
</dbReference>
<dbReference type="EMBL" id="CP001034">
    <property type="protein sequence ID" value="ACB84896.1"/>
    <property type="molecule type" value="Genomic_DNA"/>
</dbReference>
<comment type="function">
    <text evidence="2">Purine nucleoside enzyme that catalyzes the phosphorolysis of adenosine and inosine nucleosides, yielding D-ribose 1-phosphate and the respective free bases, adenine and hypoxanthine. Also catalyzes the phosphorolysis of S-methyl-5'-thioadenosine into adenine and S-methyl-5-thio-alpha-D-ribose 1-phosphate. Also has adenosine deaminase activity.</text>
</comment>
<comment type="catalytic activity">
    <reaction evidence="8">
        <text>adenosine + H2O + H(+) = inosine + NH4(+)</text>
        <dbReference type="Rhea" id="RHEA:24408"/>
        <dbReference type="ChEBI" id="CHEBI:15377"/>
        <dbReference type="ChEBI" id="CHEBI:15378"/>
        <dbReference type="ChEBI" id="CHEBI:16335"/>
        <dbReference type="ChEBI" id="CHEBI:17596"/>
        <dbReference type="ChEBI" id="CHEBI:28938"/>
        <dbReference type="EC" id="3.5.4.4"/>
    </reaction>
    <physiologicalReaction direction="left-to-right" evidence="8">
        <dbReference type="Rhea" id="RHEA:24409"/>
    </physiologicalReaction>
</comment>
<comment type="similarity">
    <text evidence="3 11">Belongs to the purine nucleoside phosphorylase YfiH/LACC1 family.</text>
</comment>
<dbReference type="InterPro" id="IPR011324">
    <property type="entry name" value="Cytotoxic_necrot_fac-like_cat"/>
</dbReference>
<dbReference type="GO" id="GO:0016787">
    <property type="term" value="F:hydrolase activity"/>
    <property type="evidence" value="ECO:0007669"/>
    <property type="project" value="UniProtKB-KW"/>
</dbReference>
<reference evidence="12 13" key="2">
    <citation type="journal article" date="2011" name="J. Bacteriol.">
        <title>Complete genome sequence of the anaerobic, halophilic alkalithermophile Natranaerobius thermophilus JW/NM-WN-LF.</title>
        <authorList>
            <person name="Zhao B."/>
            <person name="Mesbah N.M."/>
            <person name="Dalin E."/>
            <person name="Goodwin L."/>
            <person name="Nolan M."/>
            <person name="Pitluck S."/>
            <person name="Chertkov O."/>
            <person name="Brettin T.S."/>
            <person name="Han J."/>
            <person name="Larimer F.W."/>
            <person name="Land M.L."/>
            <person name="Hauser L."/>
            <person name="Kyrpides N."/>
            <person name="Wiegel J."/>
        </authorList>
    </citation>
    <scope>NUCLEOTIDE SEQUENCE [LARGE SCALE GENOMIC DNA]</scope>
    <source>
        <strain evidence="13">ATCC BAA-1301 / DSM 18059 / JW/NM-WN-LF</strain>
    </source>
</reference>
<evidence type="ECO:0000256" key="9">
    <source>
        <dbReference type="ARBA" id="ARBA00048968"/>
    </source>
</evidence>
<organism evidence="12 13">
    <name type="scientific">Natranaerobius thermophilus (strain ATCC BAA-1301 / DSM 18059 / JW/NM-WN-LF)</name>
    <dbReference type="NCBI Taxonomy" id="457570"/>
    <lineage>
        <taxon>Bacteria</taxon>
        <taxon>Bacillati</taxon>
        <taxon>Bacillota</taxon>
        <taxon>Clostridia</taxon>
        <taxon>Natranaerobiales</taxon>
        <taxon>Natranaerobiaceae</taxon>
        <taxon>Natranaerobius</taxon>
    </lineage>
</organism>
<dbReference type="eggNOG" id="COG1496">
    <property type="taxonomic scope" value="Bacteria"/>
</dbReference>
<reference evidence="12 13" key="1">
    <citation type="submission" date="2008-04" db="EMBL/GenBank/DDBJ databases">
        <title>Complete sequence of chromosome of Natranaerobius thermophilus JW/NM-WN-LF.</title>
        <authorList>
            <consortium name="US DOE Joint Genome Institute"/>
            <person name="Copeland A."/>
            <person name="Lucas S."/>
            <person name="Lapidus A."/>
            <person name="Glavina del Rio T."/>
            <person name="Dalin E."/>
            <person name="Tice H."/>
            <person name="Bruce D."/>
            <person name="Goodwin L."/>
            <person name="Pitluck S."/>
            <person name="Chertkov O."/>
            <person name="Brettin T."/>
            <person name="Detter J.C."/>
            <person name="Han C."/>
            <person name="Kuske C.R."/>
            <person name="Schmutz J."/>
            <person name="Larimer F."/>
            <person name="Land M."/>
            <person name="Hauser L."/>
            <person name="Kyrpides N."/>
            <person name="Lykidis A."/>
            <person name="Mesbah N.M."/>
            <person name="Wiegel J."/>
        </authorList>
    </citation>
    <scope>NUCLEOTIDE SEQUENCE [LARGE SCALE GENOMIC DNA]</scope>
    <source>
        <strain evidence="13">ATCC BAA-1301 / DSM 18059 / JW/NM-WN-LF</strain>
    </source>
</reference>
<dbReference type="PANTHER" id="PTHR30616:SF2">
    <property type="entry name" value="PURINE NUCLEOSIDE PHOSPHORYLASE LACC1"/>
    <property type="match status" value="1"/>
</dbReference>
<dbReference type="InterPro" id="IPR038371">
    <property type="entry name" value="Cu_polyphenol_OxRdtase_sf"/>
</dbReference>
<dbReference type="NCBIfam" id="TIGR00726">
    <property type="entry name" value="peptidoglycan editing factor PgeF"/>
    <property type="match status" value="1"/>
</dbReference>
<dbReference type="CDD" id="cd16833">
    <property type="entry name" value="YfiH"/>
    <property type="match status" value="1"/>
</dbReference>
<gene>
    <name evidence="12" type="ordered locus">Nther_1313</name>
</gene>
<evidence type="ECO:0000256" key="3">
    <source>
        <dbReference type="ARBA" id="ARBA00007353"/>
    </source>
</evidence>
<dbReference type="KEGG" id="nth:Nther_1313"/>
<evidence type="ECO:0000256" key="8">
    <source>
        <dbReference type="ARBA" id="ARBA00047989"/>
    </source>
</evidence>
<comment type="catalytic activity">
    <reaction evidence="1">
        <text>inosine + phosphate = alpha-D-ribose 1-phosphate + hypoxanthine</text>
        <dbReference type="Rhea" id="RHEA:27646"/>
        <dbReference type="ChEBI" id="CHEBI:17368"/>
        <dbReference type="ChEBI" id="CHEBI:17596"/>
        <dbReference type="ChEBI" id="CHEBI:43474"/>
        <dbReference type="ChEBI" id="CHEBI:57720"/>
        <dbReference type="EC" id="2.4.2.1"/>
    </reaction>
    <physiologicalReaction direction="left-to-right" evidence="1">
        <dbReference type="Rhea" id="RHEA:27647"/>
    </physiologicalReaction>
</comment>
<evidence type="ECO:0000256" key="4">
    <source>
        <dbReference type="ARBA" id="ARBA00022679"/>
    </source>
</evidence>
<evidence type="ECO:0000256" key="6">
    <source>
        <dbReference type="ARBA" id="ARBA00022801"/>
    </source>
</evidence>
<dbReference type="PANTHER" id="PTHR30616">
    <property type="entry name" value="UNCHARACTERIZED PROTEIN YFIH"/>
    <property type="match status" value="1"/>
</dbReference>
<dbReference type="Pfam" id="PF02578">
    <property type="entry name" value="Cu-oxidase_4"/>
    <property type="match status" value="1"/>
</dbReference>
<dbReference type="InParanoid" id="B2A2I1"/>
<evidence type="ECO:0000256" key="7">
    <source>
        <dbReference type="ARBA" id="ARBA00022833"/>
    </source>
</evidence>